<proteinExistence type="predicted"/>
<evidence type="ECO:0000256" key="1">
    <source>
        <dbReference type="SAM" id="MobiDB-lite"/>
    </source>
</evidence>
<evidence type="ECO:0000313" key="2">
    <source>
        <dbReference type="EnsemblMetazoa" id="ACOM035344-PA.1"/>
    </source>
</evidence>
<dbReference type="Proteomes" id="UP000075882">
    <property type="component" value="Unassembled WGS sequence"/>
</dbReference>
<organism evidence="2">
    <name type="scientific">Anopheles coluzzii</name>
    <name type="common">African malaria mosquito</name>
    <dbReference type="NCBI Taxonomy" id="1518534"/>
    <lineage>
        <taxon>Eukaryota</taxon>
        <taxon>Metazoa</taxon>
        <taxon>Ecdysozoa</taxon>
        <taxon>Arthropoda</taxon>
        <taxon>Hexapoda</taxon>
        <taxon>Insecta</taxon>
        <taxon>Pterygota</taxon>
        <taxon>Neoptera</taxon>
        <taxon>Endopterygota</taxon>
        <taxon>Diptera</taxon>
        <taxon>Nematocera</taxon>
        <taxon>Culicoidea</taxon>
        <taxon>Culicidae</taxon>
        <taxon>Anophelinae</taxon>
        <taxon>Anopheles</taxon>
    </lineage>
</organism>
<name>A0A8W7PP47_ANOCL</name>
<sequence>LKAWHRRTLLLSPPRTHQQHQQQQNVGPGGTSHEVPVHLLGEVGPVPDPALLQEPVDLALLLHRVRRVHSAVLQIHKL</sequence>
<protein>
    <submittedName>
        <fullName evidence="2">Uncharacterized protein</fullName>
    </submittedName>
</protein>
<dbReference type="AlphaFoldDB" id="A0A8W7PP47"/>
<dbReference type="EnsemblMetazoa" id="ACOM035344-RA">
    <property type="protein sequence ID" value="ACOM035344-PA.1"/>
    <property type="gene ID" value="ACOM035344"/>
</dbReference>
<feature type="region of interest" description="Disordered" evidence="1">
    <location>
        <begin position="11"/>
        <end position="35"/>
    </location>
</feature>
<reference evidence="2" key="1">
    <citation type="submission" date="2022-08" db="UniProtKB">
        <authorList>
            <consortium name="EnsemblMetazoa"/>
        </authorList>
    </citation>
    <scope>IDENTIFICATION</scope>
</reference>
<accession>A0A8W7PP47</accession>